<feature type="domain" description="Helicase C-terminal" evidence="7">
    <location>
        <begin position="220"/>
        <end position="386"/>
    </location>
</feature>
<keyword evidence="3 8" id="KW-0347">Helicase</keyword>
<dbReference type="GO" id="GO:0004386">
    <property type="term" value="F:helicase activity"/>
    <property type="evidence" value="ECO:0007669"/>
    <property type="project" value="UniProtKB-KW"/>
</dbReference>
<evidence type="ECO:0000256" key="3">
    <source>
        <dbReference type="ARBA" id="ARBA00022806"/>
    </source>
</evidence>
<dbReference type="PROSITE" id="PS51192">
    <property type="entry name" value="HELICASE_ATP_BIND_1"/>
    <property type="match status" value="1"/>
</dbReference>
<evidence type="ECO:0000259" key="6">
    <source>
        <dbReference type="PROSITE" id="PS51192"/>
    </source>
</evidence>
<keyword evidence="1" id="KW-0547">Nucleotide-binding</keyword>
<dbReference type="Gene3D" id="3.40.50.300">
    <property type="entry name" value="P-loop containing nucleotide triphosphate hydrolases"/>
    <property type="match status" value="2"/>
</dbReference>
<dbReference type="InterPro" id="IPR011545">
    <property type="entry name" value="DEAD/DEAH_box_helicase_dom"/>
</dbReference>
<dbReference type="InterPro" id="IPR027417">
    <property type="entry name" value="P-loop_NTPase"/>
</dbReference>
<dbReference type="InterPro" id="IPR013689">
    <property type="entry name" value="RNA_helicase_ATP-dep_HrpB_C"/>
</dbReference>
<dbReference type="PIRSF" id="PIRSF005496">
    <property type="entry name" value="ATP_hel_hrpB"/>
    <property type="match status" value="1"/>
</dbReference>
<evidence type="ECO:0000313" key="9">
    <source>
        <dbReference type="Proteomes" id="UP000036458"/>
    </source>
</evidence>
<dbReference type="InterPro" id="IPR010225">
    <property type="entry name" value="HrpB"/>
</dbReference>
<dbReference type="GO" id="GO:0003676">
    <property type="term" value="F:nucleic acid binding"/>
    <property type="evidence" value="ECO:0007669"/>
    <property type="project" value="InterPro"/>
</dbReference>
<dbReference type="RefSeq" id="WP_048920043.1">
    <property type="nucleotide sequence ID" value="NZ_CP010777.1"/>
</dbReference>
<dbReference type="SMART" id="SM00490">
    <property type="entry name" value="HELICc"/>
    <property type="match status" value="1"/>
</dbReference>
<dbReference type="FunFam" id="3.40.50.300:FF:002125">
    <property type="entry name" value="ATP-dependent helicase HrpB"/>
    <property type="match status" value="1"/>
</dbReference>
<dbReference type="GO" id="GO:0005524">
    <property type="term" value="F:ATP binding"/>
    <property type="evidence" value="ECO:0007669"/>
    <property type="project" value="UniProtKB-KW"/>
</dbReference>
<dbReference type="Pfam" id="PF00271">
    <property type="entry name" value="Helicase_C"/>
    <property type="match status" value="1"/>
</dbReference>
<dbReference type="InterPro" id="IPR014001">
    <property type="entry name" value="Helicase_ATP-bd"/>
</dbReference>
<evidence type="ECO:0000256" key="1">
    <source>
        <dbReference type="ARBA" id="ARBA00022741"/>
    </source>
</evidence>
<organism evidence="8 9">
    <name type="scientific">Rufibacter radiotolerans</name>
    <dbReference type="NCBI Taxonomy" id="1379910"/>
    <lineage>
        <taxon>Bacteria</taxon>
        <taxon>Pseudomonadati</taxon>
        <taxon>Bacteroidota</taxon>
        <taxon>Cytophagia</taxon>
        <taxon>Cytophagales</taxon>
        <taxon>Hymenobacteraceae</taxon>
        <taxon>Rufibacter</taxon>
    </lineage>
</organism>
<dbReference type="Proteomes" id="UP000036458">
    <property type="component" value="Chromosome"/>
</dbReference>
<dbReference type="PANTHER" id="PTHR43519">
    <property type="entry name" value="ATP-DEPENDENT RNA HELICASE HRPB"/>
    <property type="match status" value="1"/>
</dbReference>
<proteinExistence type="predicted"/>
<dbReference type="PATRIC" id="fig|1379910.4.peg.1170"/>
<dbReference type="SMART" id="SM00847">
    <property type="entry name" value="HA2"/>
    <property type="match status" value="1"/>
</dbReference>
<evidence type="ECO:0000256" key="5">
    <source>
        <dbReference type="SAM" id="MobiDB-lite"/>
    </source>
</evidence>
<dbReference type="SMART" id="SM00487">
    <property type="entry name" value="DEXDc"/>
    <property type="match status" value="1"/>
</dbReference>
<accession>A0A0H4VHL6</accession>
<dbReference type="InterPro" id="IPR049614">
    <property type="entry name" value="HrpB_DEXH"/>
</dbReference>
<evidence type="ECO:0000256" key="4">
    <source>
        <dbReference type="ARBA" id="ARBA00022840"/>
    </source>
</evidence>
<dbReference type="CDD" id="cd18791">
    <property type="entry name" value="SF2_C_RHA"/>
    <property type="match status" value="1"/>
</dbReference>
<dbReference type="NCBIfam" id="TIGR01970">
    <property type="entry name" value="DEAH_box_HrpB"/>
    <property type="match status" value="1"/>
</dbReference>
<dbReference type="InterPro" id="IPR007502">
    <property type="entry name" value="Helicase-assoc_dom"/>
</dbReference>
<dbReference type="InterPro" id="IPR001650">
    <property type="entry name" value="Helicase_C-like"/>
</dbReference>
<dbReference type="SUPFAM" id="SSF52540">
    <property type="entry name" value="P-loop containing nucleoside triphosphate hydrolases"/>
    <property type="match status" value="1"/>
</dbReference>
<dbReference type="STRING" id="1379910.TH63_05370"/>
<protein>
    <submittedName>
        <fullName evidence="8">ATP-dependent helicase</fullName>
    </submittedName>
</protein>
<evidence type="ECO:0000259" key="7">
    <source>
        <dbReference type="PROSITE" id="PS51194"/>
    </source>
</evidence>
<reference evidence="8 9" key="1">
    <citation type="submission" date="2015-01" db="EMBL/GenBank/DDBJ databases">
        <title>Rufibacter sp./DG31D/ whole genome sequencing.</title>
        <authorList>
            <person name="Kim M.K."/>
            <person name="Srinivasan S."/>
            <person name="Lee J.-J."/>
        </authorList>
    </citation>
    <scope>NUCLEOTIDE SEQUENCE [LARGE SCALE GENOMIC DNA]</scope>
    <source>
        <strain evidence="8 9">DG31D</strain>
    </source>
</reference>
<dbReference type="OrthoDB" id="9808833at2"/>
<dbReference type="PANTHER" id="PTHR43519:SF1">
    <property type="entry name" value="ATP-DEPENDENT RNA HELICASE HRPB"/>
    <property type="match status" value="1"/>
</dbReference>
<dbReference type="GO" id="GO:0016787">
    <property type="term" value="F:hydrolase activity"/>
    <property type="evidence" value="ECO:0007669"/>
    <property type="project" value="UniProtKB-KW"/>
</dbReference>
<dbReference type="Pfam" id="PF00270">
    <property type="entry name" value="DEAD"/>
    <property type="match status" value="1"/>
</dbReference>
<sequence length="850" mass="93168">MPDQTILQSLPELPVKEALPRLLQAMETNARAVLEAPPGAGKTTLVPLALLEAEWRAGGKILMLEPRRLAARAAAQRMSDLLGEPVGQTVGYWVRMEHMVSDKTQIEVVTEGILTRLLQNDPALEGIAAIIFDEFHERSLQADVGLALALDAQAVLRPDLRLLVMSATLDAISVATWLEAPVITSEGRQYPVETHYLSPAEVAAAGQKPAERLSNLVPKAIRQGLSLEPTGDLLVFLPGMGEMRRIAQALEGKLPAILDLHLLHGDLNLTQQLAAIRPAPAGRRKVVLATSIAETSLTIEGVKVVIDGGYARVPKFVPRIGLTTLATIPVSKAAADQRRGRAGRLGPGVCYRLWTSADQLQLADRHTPEICEADLTGLALELAIWGIQDASALKWLDHPPAAALALARDLLLRLEAIDASGKATVHGKALAALGLSPRLGHLVVKGHALGLGTTACDLAALLSDRDLLRPVQLSWADPLPDLTLRLELLDGQSPPTPGYTVDANAVRKVREQAQNLRQRIREKRAPLQADAIGILTALAYPDRLGQRESSGRVRLISGQRASLQTELFGEAEFYAVAHLELGNKPRVLTAAPISKEEILHHFKAQVERLEEVRWDAGTEKIICRQITRLGALTLSETLQPNPDPELVAQALLQALREKGIQRLPWSEEAKRTLQRLAFLHQLNPSGWPEVSDESLESTFETWLLPHLLGLRSLEQVARLDFKEILLTDLTWEQRQEMDRLAPSHLEVPSGSRIAVDYAEPAVPVLAVRLQEVFGMLDTPFIGGGKVPVLMHLLSPASRPVQVTKDLRSFWATGYFEVRKDLRGRYPKHHWPDDPLSAPPTRGTKKRPWPS</sequence>
<dbReference type="CDD" id="cd17990">
    <property type="entry name" value="DEXHc_HrpB"/>
    <property type="match status" value="1"/>
</dbReference>
<evidence type="ECO:0000256" key="2">
    <source>
        <dbReference type="ARBA" id="ARBA00022801"/>
    </source>
</evidence>
<dbReference type="AlphaFoldDB" id="A0A0H4VHL6"/>
<keyword evidence="2" id="KW-0378">Hydrolase</keyword>
<dbReference type="Pfam" id="PF08482">
    <property type="entry name" value="HrpB_C"/>
    <property type="match status" value="1"/>
</dbReference>
<dbReference type="Gene3D" id="1.20.120.1080">
    <property type="match status" value="1"/>
</dbReference>
<keyword evidence="9" id="KW-1185">Reference proteome</keyword>
<dbReference type="PROSITE" id="PS51194">
    <property type="entry name" value="HELICASE_CTER"/>
    <property type="match status" value="1"/>
</dbReference>
<feature type="region of interest" description="Disordered" evidence="5">
    <location>
        <begin position="828"/>
        <end position="850"/>
    </location>
</feature>
<keyword evidence="4" id="KW-0067">ATP-binding</keyword>
<evidence type="ECO:0000313" key="8">
    <source>
        <dbReference type="EMBL" id="AKQ45190.1"/>
    </source>
</evidence>
<feature type="domain" description="Helicase ATP-binding" evidence="6">
    <location>
        <begin position="23"/>
        <end position="170"/>
    </location>
</feature>
<dbReference type="KEGG" id="ruf:TH63_05370"/>
<name>A0A0H4VHL6_9BACT</name>
<dbReference type="EMBL" id="CP010777">
    <property type="protein sequence ID" value="AKQ45190.1"/>
    <property type="molecule type" value="Genomic_DNA"/>
</dbReference>
<gene>
    <name evidence="8" type="ORF">TH63_05370</name>
</gene>